<evidence type="ECO:0000313" key="1">
    <source>
        <dbReference type="EMBL" id="MBK6004787.1"/>
    </source>
</evidence>
<dbReference type="AlphaFoldDB" id="A0A934WL67"/>
<reference evidence="1" key="2">
    <citation type="submission" date="2021-01" db="EMBL/GenBank/DDBJ databases">
        <authorList>
            <person name="Kang M."/>
        </authorList>
    </citation>
    <scope>NUCLEOTIDE SEQUENCE</scope>
    <source>
        <strain evidence="1">KACC 17527</strain>
    </source>
</reference>
<dbReference type="EMBL" id="JAEPWM010000001">
    <property type="protein sequence ID" value="MBK6004787.1"/>
    <property type="molecule type" value="Genomic_DNA"/>
</dbReference>
<name>A0A934WL67_9BURK</name>
<organism evidence="1 2">
    <name type="scientific">Ramlibacter ginsenosidimutans</name>
    <dbReference type="NCBI Taxonomy" id="502333"/>
    <lineage>
        <taxon>Bacteria</taxon>
        <taxon>Pseudomonadati</taxon>
        <taxon>Pseudomonadota</taxon>
        <taxon>Betaproteobacteria</taxon>
        <taxon>Burkholderiales</taxon>
        <taxon>Comamonadaceae</taxon>
        <taxon>Ramlibacter</taxon>
    </lineage>
</organism>
<sequence>MSAIATLTRWAARPGQDTQASDLLRDALPLVMLESGTLAWLALRYDASSFGTFACFPSLAGRQAHLGGAAHDLLKDKAPVVFDGPRRVVDLDVIAEKLPPDALFGPVTLGLQLEFEIRRERELDVRQLLGDAGAAIQREEGTVAWFALRVDSDRHGSLAVFPDQAARFRHLTGRLPADLATHALKLLHGLPDVEMPQVLAAKLR</sequence>
<dbReference type="Proteomes" id="UP000630528">
    <property type="component" value="Unassembled WGS sequence"/>
</dbReference>
<dbReference type="SUPFAM" id="SSF54909">
    <property type="entry name" value="Dimeric alpha+beta barrel"/>
    <property type="match status" value="2"/>
</dbReference>
<proteinExistence type="predicted"/>
<dbReference type="Gene3D" id="3.30.70.100">
    <property type="match status" value="2"/>
</dbReference>
<gene>
    <name evidence="1" type="ORF">JJB11_01675</name>
</gene>
<evidence type="ECO:0008006" key="3">
    <source>
        <dbReference type="Google" id="ProtNLM"/>
    </source>
</evidence>
<dbReference type="InterPro" id="IPR011008">
    <property type="entry name" value="Dimeric_a/b-barrel"/>
</dbReference>
<evidence type="ECO:0000313" key="2">
    <source>
        <dbReference type="Proteomes" id="UP000630528"/>
    </source>
</evidence>
<reference evidence="1" key="1">
    <citation type="journal article" date="2012" name="J. Microbiol. Biotechnol.">
        <title>Ramlibacter ginsenosidimutans sp. nov., with ginsenoside-converting activity.</title>
        <authorList>
            <person name="Wang L."/>
            <person name="An D.S."/>
            <person name="Kim S.G."/>
            <person name="Jin F.X."/>
            <person name="Kim S.C."/>
            <person name="Lee S.T."/>
            <person name="Im W.T."/>
        </authorList>
    </citation>
    <scope>NUCLEOTIDE SEQUENCE</scope>
    <source>
        <strain evidence="1">KACC 17527</strain>
    </source>
</reference>
<dbReference type="RefSeq" id="WP_201166165.1">
    <property type="nucleotide sequence ID" value="NZ_JAEPWM010000001.1"/>
</dbReference>
<keyword evidence="2" id="KW-1185">Reference proteome</keyword>
<accession>A0A934WL67</accession>
<comment type="caution">
    <text evidence="1">The sequence shown here is derived from an EMBL/GenBank/DDBJ whole genome shotgun (WGS) entry which is preliminary data.</text>
</comment>
<protein>
    <recommendedName>
        <fullName evidence="3">Antibiotic biosynthesis monooxygenase</fullName>
    </recommendedName>
</protein>